<keyword evidence="3" id="KW-1185">Reference proteome</keyword>
<sequence length="39" mass="4260">MTASFDGLVTGRRIGSKRRLHTSDGRRQTPKSTGSREVG</sequence>
<proteinExistence type="predicted"/>
<feature type="compositionally biased region" description="Polar residues" evidence="1">
    <location>
        <begin position="30"/>
        <end position="39"/>
    </location>
</feature>
<feature type="region of interest" description="Disordered" evidence="1">
    <location>
        <begin position="1"/>
        <end position="39"/>
    </location>
</feature>
<organism evidence="2 3">
    <name type="scientific">Halogeometricum limi</name>
    <dbReference type="NCBI Taxonomy" id="555875"/>
    <lineage>
        <taxon>Archaea</taxon>
        <taxon>Methanobacteriati</taxon>
        <taxon>Methanobacteriota</taxon>
        <taxon>Stenosarchaea group</taxon>
        <taxon>Halobacteria</taxon>
        <taxon>Halobacteriales</taxon>
        <taxon>Haloferacaceae</taxon>
        <taxon>Halogeometricum</taxon>
    </lineage>
</organism>
<gene>
    <name evidence="2" type="ORF">SAMN04488124_3317</name>
</gene>
<name>A0A1I6IK39_9EURY</name>
<evidence type="ECO:0000313" key="2">
    <source>
        <dbReference type="EMBL" id="SFR67058.1"/>
    </source>
</evidence>
<evidence type="ECO:0000256" key="1">
    <source>
        <dbReference type="SAM" id="MobiDB-lite"/>
    </source>
</evidence>
<reference evidence="3" key="1">
    <citation type="submission" date="2016-10" db="EMBL/GenBank/DDBJ databases">
        <authorList>
            <person name="Varghese N."/>
            <person name="Submissions S."/>
        </authorList>
    </citation>
    <scope>NUCLEOTIDE SEQUENCE [LARGE SCALE GENOMIC DNA]</scope>
    <source>
        <strain evidence="3">CGMCC 1.8711</strain>
    </source>
</reference>
<protein>
    <submittedName>
        <fullName evidence="2">Uncharacterized protein</fullName>
    </submittedName>
</protein>
<accession>A0A1I6IK39</accession>
<evidence type="ECO:0000313" key="3">
    <source>
        <dbReference type="Proteomes" id="UP000243250"/>
    </source>
</evidence>
<dbReference type="Proteomes" id="UP000243250">
    <property type="component" value="Unassembled WGS sequence"/>
</dbReference>
<dbReference type="EMBL" id="FOYS01000006">
    <property type="protein sequence ID" value="SFR67058.1"/>
    <property type="molecule type" value="Genomic_DNA"/>
</dbReference>
<dbReference type="AlphaFoldDB" id="A0A1I6IK39"/>